<comment type="similarity">
    <text evidence="1">Belongs to the phD/YefM antitoxin family.</text>
</comment>
<gene>
    <name evidence="2" type="ORF">CLV72_103417</name>
</gene>
<evidence type="ECO:0000256" key="1">
    <source>
        <dbReference type="ARBA" id="ARBA00009981"/>
    </source>
</evidence>
<dbReference type="AlphaFoldDB" id="A0A2T0Q7J8"/>
<keyword evidence="3" id="KW-1185">Reference proteome</keyword>
<dbReference type="Gene3D" id="3.40.1620.10">
    <property type="entry name" value="YefM-like domain"/>
    <property type="match status" value="1"/>
</dbReference>
<organism evidence="2 3">
    <name type="scientific">Allonocardiopsis opalescens</name>
    <dbReference type="NCBI Taxonomy" id="1144618"/>
    <lineage>
        <taxon>Bacteria</taxon>
        <taxon>Bacillati</taxon>
        <taxon>Actinomycetota</taxon>
        <taxon>Actinomycetes</taxon>
        <taxon>Streptosporangiales</taxon>
        <taxon>Allonocardiopsis</taxon>
    </lineage>
</organism>
<proteinExistence type="inferred from homology"/>
<accession>A0A2T0Q7J8</accession>
<evidence type="ECO:0000313" key="3">
    <source>
        <dbReference type="Proteomes" id="UP000237846"/>
    </source>
</evidence>
<dbReference type="NCBIfam" id="TIGR01552">
    <property type="entry name" value="phd_fam"/>
    <property type="match status" value="1"/>
</dbReference>
<protein>
    <submittedName>
        <fullName evidence="2">Prevent-host-death family protein</fullName>
    </submittedName>
</protein>
<dbReference type="Proteomes" id="UP000237846">
    <property type="component" value="Unassembled WGS sequence"/>
</dbReference>
<evidence type="ECO:0000313" key="2">
    <source>
        <dbReference type="EMBL" id="PRX99810.1"/>
    </source>
</evidence>
<dbReference type="RefSeq" id="WP_170140959.1">
    <property type="nucleotide sequence ID" value="NZ_PVZC01000003.1"/>
</dbReference>
<reference evidence="2 3" key="1">
    <citation type="submission" date="2018-03" db="EMBL/GenBank/DDBJ databases">
        <title>Genomic Encyclopedia of Archaeal and Bacterial Type Strains, Phase II (KMG-II): from individual species to whole genera.</title>
        <authorList>
            <person name="Goeker M."/>
        </authorList>
    </citation>
    <scope>NUCLEOTIDE SEQUENCE [LARGE SCALE GENOMIC DNA]</scope>
    <source>
        <strain evidence="2 3">DSM 45601</strain>
    </source>
</reference>
<dbReference type="InterPro" id="IPR036165">
    <property type="entry name" value="YefM-like_sf"/>
</dbReference>
<dbReference type="SUPFAM" id="SSF143120">
    <property type="entry name" value="YefM-like"/>
    <property type="match status" value="1"/>
</dbReference>
<dbReference type="EMBL" id="PVZC01000003">
    <property type="protein sequence ID" value="PRX99810.1"/>
    <property type="molecule type" value="Genomic_DNA"/>
</dbReference>
<name>A0A2T0Q7J8_9ACTN</name>
<sequence>MGERAAGPHAELPVRAVRARLGPLVQRVAQGEGPIGITSDGAPDGALVSEQQAEAAGLVPVASWGAREARDQWADVRRLAAQTGPQLITHREGGRAVLVDAAGAAAAAGGVPLLPFDVLETGPGGRVMADGRPVPPGTYVVPGGGRLVVNAEEEEG</sequence>
<comment type="caution">
    <text evidence="2">The sequence shown here is derived from an EMBL/GenBank/DDBJ whole genome shotgun (WGS) entry which is preliminary data.</text>
</comment>